<comment type="similarity">
    <text evidence="1">Belongs to the transferase hexapeptide repeat family.</text>
</comment>
<dbReference type="EMBL" id="UHFX01000003">
    <property type="protein sequence ID" value="SUO04343.1"/>
    <property type="molecule type" value="Genomic_DNA"/>
</dbReference>
<dbReference type="InterPro" id="IPR024688">
    <property type="entry name" value="Mac_dom"/>
</dbReference>
<name>A0A380LM53_9FIRM</name>
<sequence>MTEKEKMLAGQLYDCGDPALLKQWHKAKDLVREYNQTVSDDSVKKGQILKELLGGKGKIFGSHRLFMSTMERISILAIIAK</sequence>
<dbReference type="RefSeq" id="WP_244910582.1">
    <property type="nucleotide sequence ID" value="NZ_UHFX01000003.1"/>
</dbReference>
<dbReference type="AlphaFoldDB" id="A0A380LM53"/>
<evidence type="ECO:0000256" key="1">
    <source>
        <dbReference type="ARBA" id="ARBA00007274"/>
    </source>
</evidence>
<protein>
    <submittedName>
        <fullName evidence="4">Maltose O-acetyltransferase</fullName>
        <ecNumber evidence="4">2.3.1.79</ecNumber>
    </submittedName>
</protein>
<evidence type="ECO:0000313" key="5">
    <source>
        <dbReference type="Proteomes" id="UP000255523"/>
    </source>
</evidence>
<dbReference type="SMART" id="SM01266">
    <property type="entry name" value="Mac"/>
    <property type="match status" value="1"/>
</dbReference>
<dbReference type="Proteomes" id="UP000255523">
    <property type="component" value="Unassembled WGS sequence"/>
</dbReference>
<keyword evidence="2 4" id="KW-0808">Transferase</keyword>
<dbReference type="GO" id="GO:0008925">
    <property type="term" value="F:maltose O-acetyltransferase activity"/>
    <property type="evidence" value="ECO:0007669"/>
    <property type="project" value="UniProtKB-EC"/>
</dbReference>
<evidence type="ECO:0000259" key="3">
    <source>
        <dbReference type="SMART" id="SM01266"/>
    </source>
</evidence>
<gene>
    <name evidence="4" type="primary">maa_2</name>
    <name evidence="4" type="ORF">NCTC11087_01255</name>
</gene>
<dbReference type="EC" id="2.3.1.79" evidence="4"/>
<proteinExistence type="inferred from homology"/>
<feature type="domain" description="Maltose/galactoside acetyltransferase" evidence="3">
    <location>
        <begin position="4"/>
        <end position="58"/>
    </location>
</feature>
<dbReference type="Gene3D" id="2.160.10.10">
    <property type="entry name" value="Hexapeptide repeat proteins"/>
    <property type="match status" value="1"/>
</dbReference>
<keyword evidence="5" id="KW-1185">Reference proteome</keyword>
<keyword evidence="4" id="KW-0012">Acyltransferase</keyword>
<evidence type="ECO:0000313" key="4">
    <source>
        <dbReference type="EMBL" id="SUO04343.1"/>
    </source>
</evidence>
<accession>A0A380LM53</accession>
<dbReference type="GeneID" id="77463075"/>
<organism evidence="4 5">
    <name type="scientific">Faecalicoccus pleomorphus</name>
    <dbReference type="NCBI Taxonomy" id="1323"/>
    <lineage>
        <taxon>Bacteria</taxon>
        <taxon>Bacillati</taxon>
        <taxon>Bacillota</taxon>
        <taxon>Erysipelotrichia</taxon>
        <taxon>Erysipelotrichales</taxon>
        <taxon>Erysipelotrichaceae</taxon>
        <taxon>Faecalicoccus</taxon>
    </lineage>
</organism>
<dbReference type="Pfam" id="PF12464">
    <property type="entry name" value="Mac"/>
    <property type="match status" value="1"/>
</dbReference>
<evidence type="ECO:0000256" key="2">
    <source>
        <dbReference type="ARBA" id="ARBA00022679"/>
    </source>
</evidence>
<reference evidence="4 5" key="1">
    <citation type="submission" date="2018-06" db="EMBL/GenBank/DDBJ databases">
        <authorList>
            <consortium name="Pathogen Informatics"/>
            <person name="Doyle S."/>
        </authorList>
    </citation>
    <scope>NUCLEOTIDE SEQUENCE [LARGE SCALE GENOMIC DNA]</scope>
    <source>
        <strain evidence="4 5">NCTC11087</strain>
    </source>
</reference>